<evidence type="ECO:0000256" key="3">
    <source>
        <dbReference type="ARBA" id="ARBA00022989"/>
    </source>
</evidence>
<evidence type="ECO:0008006" key="9">
    <source>
        <dbReference type="Google" id="ProtNLM"/>
    </source>
</evidence>
<keyword evidence="4 6" id="KW-0472">Membrane</keyword>
<keyword evidence="2 6" id="KW-0812">Transmembrane</keyword>
<keyword evidence="3 6" id="KW-1133">Transmembrane helix</keyword>
<dbReference type="GO" id="GO:0015232">
    <property type="term" value="F:heme transmembrane transporter activity"/>
    <property type="evidence" value="ECO:0007669"/>
    <property type="project" value="TreeGrafter"/>
</dbReference>
<evidence type="ECO:0000313" key="7">
    <source>
        <dbReference type="EMBL" id="CAD7626033.1"/>
    </source>
</evidence>
<organism evidence="7">
    <name type="scientific">Medioppia subpectinata</name>
    <dbReference type="NCBI Taxonomy" id="1979941"/>
    <lineage>
        <taxon>Eukaryota</taxon>
        <taxon>Metazoa</taxon>
        <taxon>Ecdysozoa</taxon>
        <taxon>Arthropoda</taxon>
        <taxon>Chelicerata</taxon>
        <taxon>Arachnida</taxon>
        <taxon>Acari</taxon>
        <taxon>Acariformes</taxon>
        <taxon>Sarcoptiformes</taxon>
        <taxon>Oribatida</taxon>
        <taxon>Brachypylina</taxon>
        <taxon>Oppioidea</taxon>
        <taxon>Oppiidae</taxon>
        <taxon>Medioppia</taxon>
    </lineage>
</organism>
<dbReference type="OrthoDB" id="6412155at2759"/>
<dbReference type="EMBL" id="CAJPIZ010003519">
    <property type="protein sequence ID" value="CAG2106463.1"/>
    <property type="molecule type" value="Genomic_DNA"/>
</dbReference>
<keyword evidence="5" id="KW-0175">Coiled coil</keyword>
<dbReference type="GO" id="GO:0020037">
    <property type="term" value="F:heme binding"/>
    <property type="evidence" value="ECO:0007669"/>
    <property type="project" value="TreeGrafter"/>
</dbReference>
<comment type="subcellular location">
    <subcellularLocation>
        <location evidence="1">Membrane</location>
        <topology evidence="1">Multi-pass membrane protein</topology>
    </subcellularLocation>
</comment>
<dbReference type="EMBL" id="OC858094">
    <property type="protein sequence ID" value="CAD7626033.1"/>
    <property type="molecule type" value="Genomic_DNA"/>
</dbReference>
<feature type="transmembrane region" description="Helical" evidence="6">
    <location>
        <begin position="12"/>
        <end position="33"/>
    </location>
</feature>
<dbReference type="SUPFAM" id="SSF103473">
    <property type="entry name" value="MFS general substrate transporter"/>
    <property type="match status" value="1"/>
</dbReference>
<proteinExistence type="predicted"/>
<evidence type="ECO:0000256" key="4">
    <source>
        <dbReference type="ARBA" id="ARBA00023136"/>
    </source>
</evidence>
<feature type="transmembrane region" description="Helical" evidence="6">
    <location>
        <begin position="79"/>
        <end position="99"/>
    </location>
</feature>
<evidence type="ECO:0000313" key="8">
    <source>
        <dbReference type="Proteomes" id="UP000759131"/>
    </source>
</evidence>
<evidence type="ECO:0000256" key="2">
    <source>
        <dbReference type="ARBA" id="ARBA00022692"/>
    </source>
</evidence>
<gene>
    <name evidence="7" type="ORF">OSB1V03_LOCUS6466</name>
</gene>
<accession>A0A7R9KPV7</accession>
<protein>
    <recommendedName>
        <fullName evidence="9">Major facilitator superfamily (MFS) profile domain-containing protein</fullName>
    </recommendedName>
</protein>
<dbReference type="GO" id="GO:0097037">
    <property type="term" value="P:heme export"/>
    <property type="evidence" value="ECO:0007669"/>
    <property type="project" value="TreeGrafter"/>
</dbReference>
<feature type="non-terminal residue" evidence="7">
    <location>
        <position position="125"/>
    </location>
</feature>
<dbReference type="AlphaFoldDB" id="A0A7R9KPV7"/>
<dbReference type="GO" id="GO:0016020">
    <property type="term" value="C:membrane"/>
    <property type="evidence" value="ECO:0007669"/>
    <property type="project" value="UniProtKB-SubCell"/>
</dbReference>
<feature type="coiled-coil region" evidence="5">
    <location>
        <begin position="98"/>
        <end position="125"/>
    </location>
</feature>
<evidence type="ECO:0000256" key="6">
    <source>
        <dbReference type="SAM" id="Phobius"/>
    </source>
</evidence>
<dbReference type="PANTHER" id="PTHR10924">
    <property type="entry name" value="MAJOR FACILITATOR SUPERFAMILY PROTEIN-RELATED"/>
    <property type="match status" value="1"/>
</dbReference>
<reference evidence="7" key="1">
    <citation type="submission" date="2020-11" db="EMBL/GenBank/DDBJ databases">
        <authorList>
            <person name="Tran Van P."/>
        </authorList>
    </citation>
    <scope>NUCLEOTIDE SEQUENCE</scope>
</reference>
<keyword evidence="8" id="KW-1185">Reference proteome</keyword>
<dbReference type="InterPro" id="IPR036259">
    <property type="entry name" value="MFS_trans_sf"/>
</dbReference>
<sequence length="125" mass="13399">MIAFTVTLHFKSVWCMFLVSAILGFFMTGYLPLGFELAAEISYPQPEGTSAGLLNASAQIFGVIFTFGGSAIIDSYNSLSANLGFVGALVLGSVLTVLIKADLRRQSAEKNTNNANNETKQLNQI</sequence>
<feature type="transmembrane region" description="Helical" evidence="6">
    <location>
        <begin position="53"/>
        <end position="73"/>
    </location>
</feature>
<evidence type="ECO:0000256" key="5">
    <source>
        <dbReference type="SAM" id="Coils"/>
    </source>
</evidence>
<dbReference type="Proteomes" id="UP000759131">
    <property type="component" value="Unassembled WGS sequence"/>
</dbReference>
<dbReference type="InterPro" id="IPR049680">
    <property type="entry name" value="FLVCR1-2_SLC49-like"/>
</dbReference>
<dbReference type="PANTHER" id="PTHR10924:SF4">
    <property type="entry name" value="GH15861P"/>
    <property type="match status" value="1"/>
</dbReference>
<evidence type="ECO:0000256" key="1">
    <source>
        <dbReference type="ARBA" id="ARBA00004141"/>
    </source>
</evidence>
<name>A0A7R9KPV7_9ACAR</name>
<dbReference type="Gene3D" id="1.20.1250.20">
    <property type="entry name" value="MFS general substrate transporter like domains"/>
    <property type="match status" value="1"/>
</dbReference>